<keyword evidence="4 6" id="KW-0472">Membrane</keyword>
<evidence type="ECO:0000256" key="5">
    <source>
        <dbReference type="ARBA" id="ARBA00038039"/>
    </source>
</evidence>
<keyword evidence="8" id="KW-1185">Reference proteome</keyword>
<keyword evidence="3 6" id="KW-1133">Transmembrane helix</keyword>
<dbReference type="FunFam" id="1.20.1280.290:FF:000009">
    <property type="entry name" value="PQ loop repeat family protein"/>
    <property type="match status" value="1"/>
</dbReference>
<evidence type="ECO:0000256" key="3">
    <source>
        <dbReference type="ARBA" id="ARBA00022989"/>
    </source>
</evidence>
<evidence type="ECO:0000256" key="4">
    <source>
        <dbReference type="ARBA" id="ARBA00023136"/>
    </source>
</evidence>
<reference evidence="7" key="3">
    <citation type="submission" date="2025-09" db="UniProtKB">
        <authorList>
            <consortium name="Ensembl"/>
        </authorList>
    </citation>
    <scope>IDENTIFICATION</scope>
    <source>
        <strain evidence="7">broiler</strain>
    </source>
</reference>
<dbReference type="OrthoDB" id="8048523at2759"/>
<dbReference type="GO" id="GO:0098852">
    <property type="term" value="C:lytic vacuole membrane"/>
    <property type="evidence" value="ECO:0007669"/>
    <property type="project" value="UniProtKB-ARBA"/>
</dbReference>
<evidence type="ECO:0000313" key="7">
    <source>
        <dbReference type="Ensembl" id="ENSGALP00010029362.1"/>
    </source>
</evidence>
<gene>
    <name evidence="7" type="primary">PQLC2</name>
</gene>
<dbReference type="PANTHER" id="PTHR16201:SF36">
    <property type="entry name" value="LYSOSOMAL AMINO ACID TRANSPORTER 1 HOMOLOG"/>
    <property type="match status" value="1"/>
</dbReference>
<keyword evidence="2 6" id="KW-0812">Transmembrane</keyword>
<feature type="transmembrane region" description="Helical" evidence="6">
    <location>
        <begin position="99"/>
        <end position="121"/>
    </location>
</feature>
<evidence type="ECO:0000256" key="6">
    <source>
        <dbReference type="SAM" id="Phobius"/>
    </source>
</evidence>
<dbReference type="GO" id="GO:0015174">
    <property type="term" value="F:basic amino acid transmembrane transporter activity"/>
    <property type="evidence" value="ECO:0007669"/>
    <property type="project" value="UniProtKB-ARBA"/>
</dbReference>
<evidence type="ECO:0000256" key="2">
    <source>
        <dbReference type="ARBA" id="ARBA00022692"/>
    </source>
</evidence>
<sequence>MAEGLRAPPPPGNGSECPDGARWVLRLLGECARDGRDVSSALLGLLSIGCFAAAALPQFYQACKTGIMDRALSIYFLLGWLGGDLLNLIGSFLANQLPLQVYTAVYYVLADLVMLSLYGYYKAKNWGTGATASINAACLFCLLGTATTLTVLSHDTGPAPNPAAFGGRSLLSLGLEGPGPEPISKTEIIGFAIGSISSVLYLCSRLPQIYTNVSEGSRHAKSRSEQGSGFLPSSLLGGCSSLTSHCVTACSEARFVFLPLQLNNVSVELSFFFPHLQAKREPNGTRQSVPIFSFPTAE</sequence>
<evidence type="ECO:0000313" key="8">
    <source>
        <dbReference type="Proteomes" id="UP000000539"/>
    </source>
</evidence>
<dbReference type="InterPro" id="IPR006603">
    <property type="entry name" value="PQ-loop_rpt"/>
</dbReference>
<reference evidence="7" key="1">
    <citation type="submission" date="2020-11" db="EMBL/GenBank/DDBJ databases">
        <title>Gallus gallus (Chicken) genome, bGalGal1, GRCg7b, maternal haplotype autosomes + Z &amp; W.</title>
        <authorList>
            <person name="Warren W."/>
            <person name="Formenti G."/>
            <person name="Fedrigo O."/>
            <person name="Haase B."/>
            <person name="Mountcastle J."/>
            <person name="Balacco J."/>
            <person name="Tracey A."/>
            <person name="Schneider V."/>
            <person name="Okimoto R."/>
            <person name="Cheng H."/>
            <person name="Hawken R."/>
            <person name="Howe K."/>
            <person name="Jarvis E.D."/>
        </authorList>
    </citation>
    <scope>NUCLEOTIDE SEQUENCE [LARGE SCALE GENOMIC DNA]</scope>
    <source>
        <strain evidence="7">Broiler</strain>
    </source>
</reference>
<reference evidence="7" key="2">
    <citation type="submission" date="2025-08" db="UniProtKB">
        <authorList>
            <consortium name="Ensembl"/>
        </authorList>
    </citation>
    <scope>IDENTIFICATION</scope>
    <source>
        <strain evidence="7">broiler</strain>
    </source>
</reference>
<dbReference type="Pfam" id="PF04193">
    <property type="entry name" value="PQ-loop"/>
    <property type="match status" value="2"/>
</dbReference>
<proteinExistence type="inferred from homology"/>
<protein>
    <submittedName>
        <fullName evidence="7">PQ loop repeat containing 2</fullName>
    </submittedName>
</protein>
<name>A0A8V0ZF44_CHICK</name>
<dbReference type="InterPro" id="IPR051415">
    <property type="entry name" value="LAAT-1"/>
</dbReference>
<feature type="transmembrane region" description="Helical" evidence="6">
    <location>
        <begin position="41"/>
        <end position="60"/>
    </location>
</feature>
<dbReference type="Proteomes" id="UP000000539">
    <property type="component" value="Chromosome 21"/>
</dbReference>
<organism evidence="7 8">
    <name type="scientific">Gallus gallus</name>
    <name type="common">Chicken</name>
    <dbReference type="NCBI Taxonomy" id="9031"/>
    <lineage>
        <taxon>Eukaryota</taxon>
        <taxon>Metazoa</taxon>
        <taxon>Chordata</taxon>
        <taxon>Craniata</taxon>
        <taxon>Vertebrata</taxon>
        <taxon>Euteleostomi</taxon>
        <taxon>Archelosauria</taxon>
        <taxon>Archosauria</taxon>
        <taxon>Dinosauria</taxon>
        <taxon>Saurischia</taxon>
        <taxon>Theropoda</taxon>
        <taxon>Coelurosauria</taxon>
        <taxon>Aves</taxon>
        <taxon>Neognathae</taxon>
        <taxon>Galloanserae</taxon>
        <taxon>Galliformes</taxon>
        <taxon>Phasianidae</taxon>
        <taxon>Phasianinae</taxon>
        <taxon>Gallus</taxon>
    </lineage>
</organism>
<comment type="similarity">
    <text evidence="5">Belongs to the laat-1 family.</text>
</comment>
<dbReference type="AlphaFoldDB" id="A0A8V0ZF44"/>
<feature type="transmembrane region" description="Helical" evidence="6">
    <location>
        <begin position="133"/>
        <end position="152"/>
    </location>
</feature>
<dbReference type="GeneTree" id="ENSGT00390000003344"/>
<dbReference type="Ensembl" id="ENSGALT00010049698.1">
    <property type="protein sequence ID" value="ENSGALP00010029362.1"/>
    <property type="gene ID" value="ENSGALG00010020594.1"/>
</dbReference>
<accession>A0A8V0ZF44</accession>
<feature type="transmembrane region" description="Helical" evidence="6">
    <location>
        <begin position="72"/>
        <end position="93"/>
    </location>
</feature>
<comment type="subcellular location">
    <subcellularLocation>
        <location evidence="1">Membrane</location>
        <topology evidence="1">Multi-pass membrane protein</topology>
    </subcellularLocation>
</comment>
<evidence type="ECO:0000256" key="1">
    <source>
        <dbReference type="ARBA" id="ARBA00004141"/>
    </source>
</evidence>
<dbReference type="PANTHER" id="PTHR16201">
    <property type="entry name" value="SEVEN TRANSMEMBRANE PROTEIN 1-RELATED"/>
    <property type="match status" value="1"/>
</dbReference>
<dbReference type="Gene3D" id="1.20.1280.290">
    <property type="match status" value="1"/>
</dbReference>